<comment type="caution">
    <text evidence="1">The sequence shown here is derived from an EMBL/GenBank/DDBJ whole genome shotgun (WGS) entry which is preliminary data.</text>
</comment>
<protein>
    <submittedName>
        <fullName evidence="1">Uncharacterized protein</fullName>
    </submittedName>
</protein>
<name>A0AAV4PL56_CAEEX</name>
<evidence type="ECO:0000313" key="1">
    <source>
        <dbReference type="EMBL" id="GIX96876.1"/>
    </source>
</evidence>
<proteinExistence type="predicted"/>
<dbReference type="AlphaFoldDB" id="A0AAV4PL56"/>
<organism evidence="1 2">
    <name type="scientific">Caerostris extrusa</name>
    <name type="common">Bark spider</name>
    <name type="synonym">Caerostris bankana</name>
    <dbReference type="NCBI Taxonomy" id="172846"/>
    <lineage>
        <taxon>Eukaryota</taxon>
        <taxon>Metazoa</taxon>
        <taxon>Ecdysozoa</taxon>
        <taxon>Arthropoda</taxon>
        <taxon>Chelicerata</taxon>
        <taxon>Arachnida</taxon>
        <taxon>Araneae</taxon>
        <taxon>Araneomorphae</taxon>
        <taxon>Entelegynae</taxon>
        <taxon>Araneoidea</taxon>
        <taxon>Araneidae</taxon>
        <taxon>Caerostris</taxon>
    </lineage>
</organism>
<evidence type="ECO:0000313" key="2">
    <source>
        <dbReference type="Proteomes" id="UP001054945"/>
    </source>
</evidence>
<sequence>MHRLRPRKYPGNLPVGRGEVIYRGSRRGMLSSLILRLPHARTSVNHPAVTSADLSTPINAMDGRELSSQDRAVEALAFVFFMLVRNTSSKVSWLTASREDRDENLCCIVYRARHISPWLAEVVFERKTPTKSVCV</sequence>
<accession>A0AAV4PL56</accession>
<reference evidence="1 2" key="1">
    <citation type="submission" date="2021-06" db="EMBL/GenBank/DDBJ databases">
        <title>Caerostris extrusa draft genome.</title>
        <authorList>
            <person name="Kono N."/>
            <person name="Arakawa K."/>
        </authorList>
    </citation>
    <scope>NUCLEOTIDE SEQUENCE [LARGE SCALE GENOMIC DNA]</scope>
</reference>
<keyword evidence="2" id="KW-1185">Reference proteome</keyword>
<dbReference type="Proteomes" id="UP001054945">
    <property type="component" value="Unassembled WGS sequence"/>
</dbReference>
<dbReference type="EMBL" id="BPLR01004707">
    <property type="protein sequence ID" value="GIX96876.1"/>
    <property type="molecule type" value="Genomic_DNA"/>
</dbReference>
<gene>
    <name evidence="1" type="ORF">CEXT_571771</name>
</gene>